<dbReference type="Gene3D" id="6.10.250.690">
    <property type="match status" value="1"/>
</dbReference>
<dbReference type="SMART" id="SM00448">
    <property type="entry name" value="REC"/>
    <property type="match status" value="1"/>
</dbReference>
<sequence>MPKVLSVEDDELMIHEIVTSLSESGYEVDVARCGRDGIAKIMAFPYDLVTLDRTLPDLDGLTILTTMRDVGIDTPVLLVSSMSNVDERVRGLRAGGDDYLTKPFAREEMAARAEVLLRRKTPQRTAETSLQVSELKFDLLKHRASHHGEVLDLQPTELKLLEYMMRHSGQVLTRTMIFEGVWGCRFDPGTNLIDVHVGRLRKKLGAAGEDPQIRTVRGSGYILG</sequence>
<evidence type="ECO:0000313" key="10">
    <source>
        <dbReference type="EMBL" id="SIO41920.1"/>
    </source>
</evidence>
<dbReference type="PANTHER" id="PTHR48111:SF76">
    <property type="entry name" value="TWO-COMPONENT RESPONSE REGULATOR"/>
    <property type="match status" value="1"/>
</dbReference>
<dbReference type="GO" id="GO:0005829">
    <property type="term" value="C:cytosol"/>
    <property type="evidence" value="ECO:0007669"/>
    <property type="project" value="TreeGrafter"/>
</dbReference>
<dbReference type="InterPro" id="IPR039420">
    <property type="entry name" value="WalR-like"/>
</dbReference>
<dbReference type="FunFam" id="1.10.10.10:FF:000005">
    <property type="entry name" value="Two-component system response regulator"/>
    <property type="match status" value="1"/>
</dbReference>
<evidence type="ECO:0000256" key="7">
    <source>
        <dbReference type="PROSITE-ProRule" id="PRU01091"/>
    </source>
</evidence>
<dbReference type="GO" id="GO:0000156">
    <property type="term" value="F:phosphorelay response regulator activity"/>
    <property type="evidence" value="ECO:0007669"/>
    <property type="project" value="TreeGrafter"/>
</dbReference>
<dbReference type="GO" id="GO:0006355">
    <property type="term" value="P:regulation of DNA-templated transcription"/>
    <property type="evidence" value="ECO:0007669"/>
    <property type="project" value="InterPro"/>
</dbReference>
<evidence type="ECO:0000259" key="9">
    <source>
        <dbReference type="PROSITE" id="PS51755"/>
    </source>
</evidence>
<organism evidence="10 11">
    <name type="scientific">Paraburkholderia phenazinium</name>
    <dbReference type="NCBI Taxonomy" id="60549"/>
    <lineage>
        <taxon>Bacteria</taxon>
        <taxon>Pseudomonadati</taxon>
        <taxon>Pseudomonadota</taxon>
        <taxon>Betaproteobacteria</taxon>
        <taxon>Burkholderiales</taxon>
        <taxon>Burkholderiaceae</taxon>
        <taxon>Paraburkholderia</taxon>
    </lineage>
</organism>
<dbReference type="Proteomes" id="UP000184693">
    <property type="component" value="Unassembled WGS sequence"/>
</dbReference>
<dbReference type="RefSeq" id="WP_074266315.1">
    <property type="nucleotide sequence ID" value="NZ_FSRM01000002.1"/>
</dbReference>
<feature type="DNA-binding region" description="OmpR/PhoB-type" evidence="7">
    <location>
        <begin position="127"/>
        <end position="224"/>
    </location>
</feature>
<keyword evidence="5" id="KW-0804">Transcription</keyword>
<dbReference type="EMBL" id="FSRM01000002">
    <property type="protein sequence ID" value="SIO41920.1"/>
    <property type="molecule type" value="Genomic_DNA"/>
</dbReference>
<dbReference type="Gene3D" id="1.10.10.10">
    <property type="entry name" value="Winged helix-like DNA-binding domain superfamily/Winged helix DNA-binding domain"/>
    <property type="match status" value="1"/>
</dbReference>
<evidence type="ECO:0000256" key="6">
    <source>
        <dbReference type="PROSITE-ProRule" id="PRU00169"/>
    </source>
</evidence>
<evidence type="ECO:0000256" key="3">
    <source>
        <dbReference type="ARBA" id="ARBA00023015"/>
    </source>
</evidence>
<dbReference type="OrthoDB" id="9802426at2"/>
<keyword evidence="3" id="KW-0805">Transcription regulation</keyword>
<dbReference type="Pfam" id="PF00486">
    <property type="entry name" value="Trans_reg_C"/>
    <property type="match status" value="1"/>
</dbReference>
<dbReference type="PANTHER" id="PTHR48111">
    <property type="entry name" value="REGULATOR OF RPOS"/>
    <property type="match status" value="1"/>
</dbReference>
<dbReference type="Gene3D" id="3.40.50.2300">
    <property type="match status" value="1"/>
</dbReference>
<dbReference type="InterPro" id="IPR001789">
    <property type="entry name" value="Sig_transdc_resp-reg_receiver"/>
</dbReference>
<reference evidence="10 11" key="1">
    <citation type="submission" date="2016-11" db="EMBL/GenBank/DDBJ databases">
        <authorList>
            <person name="Jaros S."/>
            <person name="Januszkiewicz K."/>
            <person name="Wedrychowicz H."/>
        </authorList>
    </citation>
    <scope>NUCLEOTIDE SEQUENCE [LARGE SCALE GENOMIC DNA]</scope>
    <source>
        <strain evidence="10 11">GAS86</strain>
    </source>
</reference>
<keyword evidence="2" id="KW-0902">Two-component regulatory system</keyword>
<dbReference type="GO" id="GO:0032993">
    <property type="term" value="C:protein-DNA complex"/>
    <property type="evidence" value="ECO:0007669"/>
    <property type="project" value="TreeGrafter"/>
</dbReference>
<dbReference type="InterPro" id="IPR036388">
    <property type="entry name" value="WH-like_DNA-bd_sf"/>
</dbReference>
<dbReference type="SMART" id="SM00862">
    <property type="entry name" value="Trans_reg_C"/>
    <property type="match status" value="1"/>
</dbReference>
<name>A0A1N6JCB6_9BURK</name>
<keyword evidence="1 6" id="KW-0597">Phosphoprotein</keyword>
<dbReference type="GO" id="GO:0000976">
    <property type="term" value="F:transcription cis-regulatory region binding"/>
    <property type="evidence" value="ECO:0007669"/>
    <property type="project" value="TreeGrafter"/>
</dbReference>
<protein>
    <submittedName>
        <fullName evidence="10">DNA-binding response regulator, OmpR family, contains REC and winged-helix (WHTH) domain</fullName>
    </submittedName>
</protein>
<evidence type="ECO:0000256" key="2">
    <source>
        <dbReference type="ARBA" id="ARBA00023012"/>
    </source>
</evidence>
<proteinExistence type="predicted"/>
<feature type="modified residue" description="4-aspartylphosphate" evidence="6">
    <location>
        <position position="52"/>
    </location>
</feature>
<dbReference type="PROSITE" id="PS51755">
    <property type="entry name" value="OMPR_PHOB"/>
    <property type="match status" value="1"/>
</dbReference>
<dbReference type="AlphaFoldDB" id="A0A1N6JCB6"/>
<dbReference type="InterPro" id="IPR011006">
    <property type="entry name" value="CheY-like_superfamily"/>
</dbReference>
<keyword evidence="4 7" id="KW-0238">DNA-binding</keyword>
<dbReference type="InterPro" id="IPR001867">
    <property type="entry name" value="OmpR/PhoB-type_DNA-bd"/>
</dbReference>
<evidence type="ECO:0000313" key="11">
    <source>
        <dbReference type="Proteomes" id="UP000184693"/>
    </source>
</evidence>
<dbReference type="CDD" id="cd00383">
    <property type="entry name" value="trans_reg_C"/>
    <property type="match status" value="1"/>
</dbReference>
<dbReference type="Pfam" id="PF00072">
    <property type="entry name" value="Response_reg"/>
    <property type="match status" value="1"/>
</dbReference>
<evidence type="ECO:0000256" key="1">
    <source>
        <dbReference type="ARBA" id="ARBA00022553"/>
    </source>
</evidence>
<feature type="domain" description="Response regulatory" evidence="8">
    <location>
        <begin position="3"/>
        <end position="117"/>
    </location>
</feature>
<dbReference type="SUPFAM" id="SSF52172">
    <property type="entry name" value="CheY-like"/>
    <property type="match status" value="1"/>
</dbReference>
<dbReference type="PROSITE" id="PS50110">
    <property type="entry name" value="RESPONSE_REGULATORY"/>
    <property type="match status" value="1"/>
</dbReference>
<evidence type="ECO:0000256" key="4">
    <source>
        <dbReference type="ARBA" id="ARBA00023125"/>
    </source>
</evidence>
<evidence type="ECO:0000259" key="8">
    <source>
        <dbReference type="PROSITE" id="PS50110"/>
    </source>
</evidence>
<feature type="domain" description="OmpR/PhoB-type" evidence="9">
    <location>
        <begin position="127"/>
        <end position="224"/>
    </location>
</feature>
<gene>
    <name evidence="10" type="ORF">SAMN05444168_4188</name>
</gene>
<accession>A0A1N6JCB6</accession>
<evidence type="ECO:0000256" key="5">
    <source>
        <dbReference type="ARBA" id="ARBA00023163"/>
    </source>
</evidence>